<feature type="transmembrane region" description="Helical" evidence="8">
    <location>
        <begin position="174"/>
        <end position="202"/>
    </location>
</feature>
<keyword evidence="10" id="KW-0449">Lipoprotein</keyword>
<evidence type="ECO:0000256" key="1">
    <source>
        <dbReference type="ARBA" id="ARBA00004651"/>
    </source>
</evidence>
<keyword evidence="5 8" id="KW-1133">Transmembrane helix</keyword>
<keyword evidence="11" id="KW-1185">Reference proteome</keyword>
<dbReference type="InterPro" id="IPR003010">
    <property type="entry name" value="C-N_Hydrolase"/>
</dbReference>
<dbReference type="PANTHER" id="PTHR38686">
    <property type="entry name" value="APOLIPOPROTEIN N-ACYLTRANSFERASE"/>
    <property type="match status" value="1"/>
</dbReference>
<evidence type="ECO:0000313" key="11">
    <source>
        <dbReference type="Proteomes" id="UP000554965"/>
    </source>
</evidence>
<dbReference type="GO" id="GO:0016410">
    <property type="term" value="F:N-acyltransferase activity"/>
    <property type="evidence" value="ECO:0007669"/>
    <property type="project" value="UniProtKB-UniRule"/>
</dbReference>
<comment type="similarity">
    <text evidence="8">Belongs to the CN hydrolase family. Apolipoprotein N-acyltransferase subfamily.</text>
</comment>
<evidence type="ECO:0000256" key="7">
    <source>
        <dbReference type="ARBA" id="ARBA00023315"/>
    </source>
</evidence>
<protein>
    <recommendedName>
        <fullName evidence="8">Apolipoprotein N-acyltransferase</fullName>
        <shortName evidence="8">ALP N-acyltransferase</shortName>
        <ecNumber evidence="8">2.3.1.269</ecNumber>
    </recommendedName>
</protein>
<keyword evidence="3 8" id="KW-0808">Transferase</keyword>
<dbReference type="EMBL" id="OCTY01000002">
    <property type="protein sequence ID" value="SOJ55985.1"/>
    <property type="molecule type" value="Genomic_DNA"/>
</dbReference>
<keyword evidence="6 8" id="KW-0472">Membrane</keyword>
<dbReference type="Pfam" id="PF20154">
    <property type="entry name" value="LNT_N"/>
    <property type="match status" value="1"/>
</dbReference>
<dbReference type="Proteomes" id="UP000554965">
    <property type="component" value="Unassembled WGS sequence"/>
</dbReference>
<dbReference type="InterPro" id="IPR004563">
    <property type="entry name" value="Apolipo_AcylTrfase"/>
</dbReference>
<dbReference type="UniPathway" id="UPA00666"/>
<evidence type="ECO:0000256" key="5">
    <source>
        <dbReference type="ARBA" id="ARBA00022989"/>
    </source>
</evidence>
<comment type="subcellular location">
    <subcellularLocation>
        <location evidence="1 8">Cell membrane</location>
        <topology evidence="1 8">Multi-pass membrane protein</topology>
    </subcellularLocation>
</comment>
<evidence type="ECO:0000256" key="6">
    <source>
        <dbReference type="ARBA" id="ARBA00023136"/>
    </source>
</evidence>
<dbReference type="EC" id="2.3.1.269" evidence="8"/>
<dbReference type="InterPro" id="IPR036526">
    <property type="entry name" value="C-N_Hydrolase_sf"/>
</dbReference>
<keyword evidence="7 8" id="KW-0012">Acyltransferase</keyword>
<evidence type="ECO:0000256" key="8">
    <source>
        <dbReference type="HAMAP-Rule" id="MF_01148"/>
    </source>
</evidence>
<keyword evidence="4 8" id="KW-0812">Transmembrane</keyword>
<dbReference type="Gene3D" id="3.60.110.10">
    <property type="entry name" value="Carbon-nitrogen hydrolase"/>
    <property type="match status" value="1"/>
</dbReference>
<dbReference type="PANTHER" id="PTHR38686:SF1">
    <property type="entry name" value="APOLIPOPROTEIN N-ACYLTRANSFERASE"/>
    <property type="match status" value="1"/>
</dbReference>
<comment type="catalytic activity">
    <reaction evidence="8">
        <text>N-terminal S-1,2-diacyl-sn-glyceryl-L-cysteinyl-[lipoprotein] + a glycerophospholipid = N-acyl-S-1,2-diacyl-sn-glyceryl-L-cysteinyl-[lipoprotein] + a 2-acyl-sn-glycero-3-phospholipid + H(+)</text>
        <dbReference type="Rhea" id="RHEA:48228"/>
        <dbReference type="Rhea" id="RHEA-COMP:14681"/>
        <dbReference type="Rhea" id="RHEA-COMP:14684"/>
        <dbReference type="ChEBI" id="CHEBI:15378"/>
        <dbReference type="ChEBI" id="CHEBI:136912"/>
        <dbReference type="ChEBI" id="CHEBI:140656"/>
        <dbReference type="ChEBI" id="CHEBI:140657"/>
        <dbReference type="ChEBI" id="CHEBI:140660"/>
        <dbReference type="EC" id="2.3.1.269"/>
    </reaction>
</comment>
<reference evidence="10 11" key="1">
    <citation type="submission" date="2017-10" db="EMBL/GenBank/DDBJ databases">
        <authorList>
            <consortium name="Urmite Genomes"/>
        </authorList>
    </citation>
    <scope>NUCLEOTIDE SEQUENCE [LARGE SCALE GENOMIC DNA]</scope>
    <source>
        <strain evidence="10 11">FB-527</strain>
    </source>
</reference>
<organism evidence="10 11">
    <name type="scientific">Mycobacterium simulans</name>
    <dbReference type="NCBI Taxonomy" id="627089"/>
    <lineage>
        <taxon>Bacteria</taxon>
        <taxon>Bacillati</taxon>
        <taxon>Actinomycetota</taxon>
        <taxon>Actinomycetes</taxon>
        <taxon>Mycobacteriales</taxon>
        <taxon>Mycobacteriaceae</taxon>
        <taxon>Mycobacterium</taxon>
    </lineage>
</organism>
<dbReference type="Pfam" id="PF00795">
    <property type="entry name" value="CN_hydrolase"/>
    <property type="match status" value="1"/>
</dbReference>
<sequence length="521" mass="54502">MGPSVLFPSSSAKLSGILICMTPSVGRRIPGWAAALAAGALPGLAFPAPSWWWLAWFGVVPLLLVGRAAPTSGQGAVRAWWGVAAFVLTTQYWLVTSVGPVAAVLAIGLGALWLPWGWLAHRLLSAPVSTGRTCAAVMVLPSAWVAAEAVRSWHPLGGPWASLGASQWNQPVTLASAALGGVWLTSFLVAAANTAIVGVILHRDVVGRCVALGSMLACAGLGPAWYLLGHTPTGGATVRVALVQTGDIADSTVRQVASEALTATLAGQRPDLVVWGESSVGQDLASRPEVLARLTALSRRVGADLLVNVDARAPNGGIYKTAVLVGEHGSLGSYRKTRLVPFGEYVPLRPLLGRITRDTKAAAEDRQRGSGPVVLRVDSLDIGPLISYEATFSDLARGAAQLGAGLLVYQSSTSTFQGSWAQPQLASQPAVRAVEVGRPAVHVGLSGDSSAFDARGRRLAWCSSEFRGVIMVSVPLGSTTTPFQRLGDWVQVTVFVVVGGAGAYTVFRRQRIARVKHCVNE</sequence>
<keyword evidence="2 8" id="KW-1003">Cell membrane</keyword>
<evidence type="ECO:0000313" key="10">
    <source>
        <dbReference type="EMBL" id="SOJ55985.1"/>
    </source>
</evidence>
<proteinExistence type="inferred from homology"/>
<dbReference type="AlphaFoldDB" id="A0A7Z7NAL3"/>
<dbReference type="GO" id="GO:0042158">
    <property type="term" value="P:lipoprotein biosynthetic process"/>
    <property type="evidence" value="ECO:0007669"/>
    <property type="project" value="UniProtKB-UniRule"/>
</dbReference>
<gene>
    <name evidence="10" type="primary">lnt_3</name>
    <name evidence="8" type="synonym">lnt</name>
    <name evidence="10" type="ORF">MSIMFB_03462</name>
</gene>
<feature type="domain" description="CN hydrolase" evidence="9">
    <location>
        <begin position="238"/>
        <end position="476"/>
    </location>
</feature>
<feature type="transmembrane region" description="Helical" evidence="8">
    <location>
        <begin position="101"/>
        <end position="121"/>
    </location>
</feature>
<evidence type="ECO:0000259" key="9">
    <source>
        <dbReference type="PROSITE" id="PS50263"/>
    </source>
</evidence>
<evidence type="ECO:0000256" key="2">
    <source>
        <dbReference type="ARBA" id="ARBA00022475"/>
    </source>
</evidence>
<dbReference type="GO" id="GO:0005886">
    <property type="term" value="C:plasma membrane"/>
    <property type="evidence" value="ECO:0007669"/>
    <property type="project" value="UniProtKB-SubCell"/>
</dbReference>
<feature type="transmembrane region" description="Helical" evidence="8">
    <location>
        <begin position="489"/>
        <end position="507"/>
    </location>
</feature>
<dbReference type="PROSITE" id="PS50263">
    <property type="entry name" value="CN_HYDROLASE"/>
    <property type="match status" value="1"/>
</dbReference>
<name>A0A7Z7NAL3_9MYCO</name>
<feature type="transmembrane region" description="Helical" evidence="8">
    <location>
        <begin position="51"/>
        <end position="69"/>
    </location>
</feature>
<dbReference type="SUPFAM" id="SSF56317">
    <property type="entry name" value="Carbon-nitrogen hydrolase"/>
    <property type="match status" value="1"/>
</dbReference>
<dbReference type="NCBIfam" id="TIGR00546">
    <property type="entry name" value="lnt"/>
    <property type="match status" value="1"/>
</dbReference>
<dbReference type="CDD" id="cd07571">
    <property type="entry name" value="ALP_N-acyl_transferase"/>
    <property type="match status" value="1"/>
</dbReference>
<comment type="caution">
    <text evidence="10">The sequence shown here is derived from an EMBL/GenBank/DDBJ whole genome shotgun (WGS) entry which is preliminary data.</text>
</comment>
<evidence type="ECO:0000256" key="4">
    <source>
        <dbReference type="ARBA" id="ARBA00022692"/>
    </source>
</evidence>
<comment type="function">
    <text evidence="8">Catalyzes the phospholipid dependent N-acylation of the N-terminal cysteine of apolipoprotein, the last step in lipoprotein maturation.</text>
</comment>
<comment type="caution">
    <text evidence="8">Lacks conserved residue(s) required for the propagation of feature annotation.</text>
</comment>
<dbReference type="HAMAP" id="MF_01148">
    <property type="entry name" value="Lnt"/>
    <property type="match status" value="1"/>
</dbReference>
<comment type="pathway">
    <text evidence="8">Protein modification; lipoprotein biosynthesis (N-acyl transfer).</text>
</comment>
<accession>A0A7Z7NAL3</accession>
<dbReference type="InterPro" id="IPR045378">
    <property type="entry name" value="LNT_N"/>
</dbReference>
<feature type="transmembrane region" description="Helical" evidence="8">
    <location>
        <begin position="209"/>
        <end position="228"/>
    </location>
</feature>
<evidence type="ECO:0000256" key="3">
    <source>
        <dbReference type="ARBA" id="ARBA00022679"/>
    </source>
</evidence>